<dbReference type="Proteomes" id="UP001162992">
    <property type="component" value="Chromosome 9"/>
</dbReference>
<dbReference type="EMBL" id="CM055100">
    <property type="protein sequence ID" value="KAJ7544748.1"/>
    <property type="molecule type" value="Genomic_DNA"/>
</dbReference>
<accession>A0ACC2CS47</accession>
<gene>
    <name evidence="1" type="ORF">O6H91_09G091400</name>
</gene>
<sequence>MEAGKDQGQFPQQEMAMSHAADYQKNINVASSYKIEVAVVKDHQNDTGVQVVHSPDADSKPQCENSALDCTACPDVPSTVLGAVGTDCSIRDRQPDALVHIHESMPLELKGDGFNVDPELGQKDDRVDKLEAGASPGKMIADGEKECRVCHLNLANYRECGEAMYLGCACKDDLAIAHRRCAEAWFKVKGNTICEICGVKARNVTGMEDKEFMNEYNARTPSRPTPPQSQSPRWWNRLPLFNFLVAIVIAGVMLPWIFHFHLFA</sequence>
<evidence type="ECO:0000313" key="1">
    <source>
        <dbReference type="EMBL" id="KAJ7544748.1"/>
    </source>
</evidence>
<name>A0ACC2CS47_DIPCM</name>
<proteinExistence type="predicted"/>
<organism evidence="1 2">
    <name type="scientific">Diphasiastrum complanatum</name>
    <name type="common">Issler's clubmoss</name>
    <name type="synonym">Lycopodium complanatum</name>
    <dbReference type="NCBI Taxonomy" id="34168"/>
    <lineage>
        <taxon>Eukaryota</taxon>
        <taxon>Viridiplantae</taxon>
        <taxon>Streptophyta</taxon>
        <taxon>Embryophyta</taxon>
        <taxon>Tracheophyta</taxon>
        <taxon>Lycopodiopsida</taxon>
        <taxon>Lycopodiales</taxon>
        <taxon>Lycopodiaceae</taxon>
        <taxon>Lycopodioideae</taxon>
        <taxon>Diphasiastrum</taxon>
    </lineage>
</organism>
<keyword evidence="2" id="KW-1185">Reference proteome</keyword>
<protein>
    <submittedName>
        <fullName evidence="1">Uncharacterized protein</fullName>
    </submittedName>
</protein>
<evidence type="ECO:0000313" key="2">
    <source>
        <dbReference type="Proteomes" id="UP001162992"/>
    </source>
</evidence>
<reference evidence="2" key="1">
    <citation type="journal article" date="2024" name="Proc. Natl. Acad. Sci. U.S.A.">
        <title>Extraordinary preservation of gene collinearity over three hundred million years revealed in homosporous lycophytes.</title>
        <authorList>
            <person name="Li C."/>
            <person name="Wickell D."/>
            <person name="Kuo L.Y."/>
            <person name="Chen X."/>
            <person name="Nie B."/>
            <person name="Liao X."/>
            <person name="Peng D."/>
            <person name="Ji J."/>
            <person name="Jenkins J."/>
            <person name="Williams M."/>
            <person name="Shu S."/>
            <person name="Plott C."/>
            <person name="Barry K."/>
            <person name="Rajasekar S."/>
            <person name="Grimwood J."/>
            <person name="Han X."/>
            <person name="Sun S."/>
            <person name="Hou Z."/>
            <person name="He W."/>
            <person name="Dai G."/>
            <person name="Sun C."/>
            <person name="Schmutz J."/>
            <person name="Leebens-Mack J.H."/>
            <person name="Li F.W."/>
            <person name="Wang L."/>
        </authorList>
    </citation>
    <scope>NUCLEOTIDE SEQUENCE [LARGE SCALE GENOMIC DNA]</scope>
    <source>
        <strain evidence="2">cv. PW_Plant_1</strain>
    </source>
</reference>
<comment type="caution">
    <text evidence="1">The sequence shown here is derived from an EMBL/GenBank/DDBJ whole genome shotgun (WGS) entry which is preliminary data.</text>
</comment>